<dbReference type="WBParaSite" id="scf7180000424329.g12789">
    <property type="protein sequence ID" value="scf7180000424329.g12789"/>
    <property type="gene ID" value="scf7180000424329.g12789"/>
</dbReference>
<accession>A0A915P7J6</accession>
<feature type="region of interest" description="Disordered" evidence="1">
    <location>
        <begin position="1"/>
        <end position="82"/>
    </location>
</feature>
<feature type="compositionally biased region" description="Low complexity" evidence="1">
    <location>
        <begin position="303"/>
        <end position="314"/>
    </location>
</feature>
<feature type="region of interest" description="Disordered" evidence="1">
    <location>
        <begin position="303"/>
        <end position="322"/>
    </location>
</feature>
<feature type="compositionally biased region" description="Low complexity" evidence="1">
    <location>
        <begin position="421"/>
        <end position="432"/>
    </location>
</feature>
<keyword evidence="2" id="KW-1185">Reference proteome</keyword>
<feature type="compositionally biased region" description="Basic residues" evidence="1">
    <location>
        <begin position="372"/>
        <end position="388"/>
    </location>
</feature>
<feature type="region of interest" description="Disordered" evidence="1">
    <location>
        <begin position="654"/>
        <end position="698"/>
    </location>
</feature>
<reference evidence="3" key="1">
    <citation type="submission" date="2022-11" db="UniProtKB">
        <authorList>
            <consortium name="WormBaseParasite"/>
        </authorList>
    </citation>
    <scope>IDENTIFICATION</scope>
</reference>
<evidence type="ECO:0000313" key="2">
    <source>
        <dbReference type="Proteomes" id="UP000887560"/>
    </source>
</evidence>
<feature type="compositionally biased region" description="Low complexity" evidence="1">
    <location>
        <begin position="147"/>
        <end position="167"/>
    </location>
</feature>
<proteinExistence type="predicted"/>
<feature type="region of interest" description="Disordered" evidence="1">
    <location>
        <begin position="475"/>
        <end position="506"/>
    </location>
</feature>
<organism evidence="2 3">
    <name type="scientific">Meloidogyne floridensis</name>
    <dbReference type="NCBI Taxonomy" id="298350"/>
    <lineage>
        <taxon>Eukaryota</taxon>
        <taxon>Metazoa</taxon>
        <taxon>Ecdysozoa</taxon>
        <taxon>Nematoda</taxon>
        <taxon>Chromadorea</taxon>
        <taxon>Rhabditida</taxon>
        <taxon>Tylenchina</taxon>
        <taxon>Tylenchomorpha</taxon>
        <taxon>Tylenchoidea</taxon>
        <taxon>Meloidogynidae</taxon>
        <taxon>Meloidogyninae</taxon>
        <taxon>Meloidogyne</taxon>
    </lineage>
</organism>
<evidence type="ECO:0000313" key="3">
    <source>
        <dbReference type="WBParaSite" id="scf7180000424329.g12789"/>
    </source>
</evidence>
<feature type="region of interest" description="Disordered" evidence="1">
    <location>
        <begin position="353"/>
        <end position="398"/>
    </location>
</feature>
<feature type="region of interest" description="Disordered" evidence="1">
    <location>
        <begin position="136"/>
        <end position="216"/>
    </location>
</feature>
<sequence length="698" mass="78539">MSTGPLDDVAKRQTANLILPSPDGSHRPRTEFSHIRKPPAGGFTPHAPNVIRVSRAEGKAQKAETGGGLRRHTSDIRSKEPIEREYLTHNNEDMNGGASSSQYQYNRQLPRHSSTIVQLGPLPRVEVRRRIKLLEARQQQTNHQRSRSAVSYARSGSSAARSPSAQRSLERIQRATAPSPAPASYARARRYIPTALPSGIRQNSDQMSQERPQIPPRHTRQMAEDYNNQQQKQYFRPQFRESLECSATSSESCLTDISSPNWQFNNCINSSSTPRSTLISINGIKKKNNFGGEGQQLLKILSSSSNKNKNSSSSRQNKHQLFEERSVVRVSPPAPIQRREVVRREVIKAPTTKHTVHRIEEKKRTEEVERRVVRRERRHKSRRVHRGYHSSGVASGGHDYHYGSWGGRGGGWGSGGGGGYRSRSASRRSGYANGYSDGFGERHLPISYEGGGRRSGGFDSERHFAAQNGHARYGSVTDSLRRGDTKYMPNGELKINGTGTLKHHRVHKAHSTRDVYHHDEGADTGSRHSFYQHREPFIEFPPSIDRRSEWSVPPEPPSHRRHAIDEFRGGQLTKARSFADWGEEGRGRSVFGKEFPTRFAFSSNPLLLYDEDMARLENEFRDARLMRIPSGNMYEKQHHHREIPGGYETYEREVKAHSDRKLDGGGGGGGFGTPNNGELRSRDVSQVSVKHESGLPPK</sequence>
<feature type="compositionally biased region" description="Basic and acidic residues" evidence="1">
    <location>
        <begin position="654"/>
        <end position="663"/>
    </location>
</feature>
<feature type="compositionally biased region" description="Polar residues" evidence="1">
    <location>
        <begin position="200"/>
        <end position="211"/>
    </location>
</feature>
<feature type="compositionally biased region" description="Basic and acidic residues" evidence="1">
    <location>
        <begin position="679"/>
        <end position="698"/>
    </location>
</feature>
<dbReference type="Proteomes" id="UP000887560">
    <property type="component" value="Unplaced"/>
</dbReference>
<name>A0A915P7J6_9BILA</name>
<feature type="compositionally biased region" description="Low complexity" evidence="1">
    <location>
        <begin position="174"/>
        <end position="186"/>
    </location>
</feature>
<feature type="compositionally biased region" description="Basic and acidic residues" evidence="1">
    <location>
        <begin position="24"/>
        <end position="34"/>
    </location>
</feature>
<feature type="compositionally biased region" description="Basic and acidic residues" evidence="1">
    <location>
        <begin position="357"/>
        <end position="371"/>
    </location>
</feature>
<protein>
    <submittedName>
        <fullName evidence="3">Uncharacterized protein</fullName>
    </submittedName>
</protein>
<feature type="compositionally biased region" description="Basic and acidic residues" evidence="1">
    <location>
        <begin position="72"/>
        <end position="82"/>
    </location>
</feature>
<evidence type="ECO:0000256" key="1">
    <source>
        <dbReference type="SAM" id="MobiDB-lite"/>
    </source>
</evidence>
<feature type="region of interest" description="Disordered" evidence="1">
    <location>
        <begin position="413"/>
        <end position="436"/>
    </location>
</feature>
<dbReference type="AlphaFoldDB" id="A0A915P7J6"/>